<evidence type="ECO:0000313" key="3">
    <source>
        <dbReference type="Proteomes" id="UP000326671"/>
    </source>
</evidence>
<gene>
    <name evidence="2" type="ORF">F4V44_05400</name>
</gene>
<evidence type="ECO:0000256" key="1">
    <source>
        <dbReference type="SAM" id="MobiDB-lite"/>
    </source>
</evidence>
<comment type="caution">
    <text evidence="2">The sequence shown here is derived from an EMBL/GenBank/DDBJ whole genome shotgun (WGS) entry which is preliminary data.</text>
</comment>
<accession>A0A5J5I205</accession>
<sequence length="71" mass="8479">MDSNSFYKRKKLVKQSAPEEQEDFSLRLFSNLDKNFYNIKAMLDNPSDLITEFPERESPLLQLWEQSMQMS</sequence>
<dbReference type="AlphaFoldDB" id="A0A5J5I205"/>
<organism evidence="2 3">
    <name type="scientific">Niallia endozanthoxylica</name>
    <dbReference type="NCBI Taxonomy" id="2036016"/>
    <lineage>
        <taxon>Bacteria</taxon>
        <taxon>Bacillati</taxon>
        <taxon>Bacillota</taxon>
        <taxon>Bacilli</taxon>
        <taxon>Bacillales</taxon>
        <taxon>Bacillaceae</taxon>
        <taxon>Niallia</taxon>
    </lineage>
</organism>
<dbReference type="RefSeq" id="WP_191090580.1">
    <property type="nucleotide sequence ID" value="NZ_VYKL01000012.1"/>
</dbReference>
<evidence type="ECO:0000313" key="2">
    <source>
        <dbReference type="EMBL" id="KAA9027769.1"/>
    </source>
</evidence>
<keyword evidence="3" id="KW-1185">Reference proteome</keyword>
<name>A0A5J5I205_9BACI</name>
<proteinExistence type="predicted"/>
<protein>
    <submittedName>
        <fullName evidence="2">Uncharacterized protein</fullName>
    </submittedName>
</protein>
<dbReference type="EMBL" id="VYKL01000012">
    <property type="protein sequence ID" value="KAA9027769.1"/>
    <property type="molecule type" value="Genomic_DNA"/>
</dbReference>
<dbReference type="Proteomes" id="UP000326671">
    <property type="component" value="Unassembled WGS sequence"/>
</dbReference>
<reference evidence="2 3" key="1">
    <citation type="submission" date="2019-09" db="EMBL/GenBank/DDBJ databases">
        <title>Whole genome sequences of isolates from the Mars Exploration Rovers.</title>
        <authorList>
            <person name="Seuylemezian A."/>
            <person name="Vaishampayan P."/>
        </authorList>
    </citation>
    <scope>NUCLEOTIDE SEQUENCE [LARGE SCALE GENOMIC DNA]</scope>
    <source>
        <strain evidence="2 3">MER_TA_151</strain>
    </source>
</reference>
<feature type="region of interest" description="Disordered" evidence="1">
    <location>
        <begin position="1"/>
        <end position="20"/>
    </location>
</feature>